<dbReference type="AlphaFoldDB" id="A0A139WHK8"/>
<proteinExistence type="predicted"/>
<gene>
    <name evidence="1" type="primary">AUGUSTUS-3.0.2_33203</name>
    <name evidence="1" type="ORF">TcasGA2_TC033203</name>
</gene>
<evidence type="ECO:0000313" key="2">
    <source>
        <dbReference type="Proteomes" id="UP000007266"/>
    </source>
</evidence>
<evidence type="ECO:0000313" key="1">
    <source>
        <dbReference type="EMBL" id="KYB27341.1"/>
    </source>
</evidence>
<keyword evidence="2" id="KW-1185">Reference proteome</keyword>
<name>A0A139WHK8_TRICA</name>
<accession>A0A139WHK8</accession>
<dbReference type="Proteomes" id="UP000007266">
    <property type="component" value="Linkage group 5"/>
</dbReference>
<dbReference type="EMBL" id="KQ971343">
    <property type="protein sequence ID" value="KYB27341.1"/>
    <property type="molecule type" value="Genomic_DNA"/>
</dbReference>
<sequence length="70" mass="8179">MVVLAITCIFCEITQTRPRELHSNYLKPVSAPSISYKYVVKPILPQQDSWWKRGTHHIHRDDTGYKIITP</sequence>
<dbReference type="InParanoid" id="A0A139WHK8"/>
<reference evidence="1 2" key="1">
    <citation type="journal article" date="2008" name="Nature">
        <title>The genome of the model beetle and pest Tribolium castaneum.</title>
        <authorList>
            <consortium name="Tribolium Genome Sequencing Consortium"/>
            <person name="Richards S."/>
            <person name="Gibbs R.A."/>
            <person name="Weinstock G.M."/>
            <person name="Brown S.J."/>
            <person name="Denell R."/>
            <person name="Beeman R.W."/>
            <person name="Gibbs R."/>
            <person name="Beeman R.W."/>
            <person name="Brown S.J."/>
            <person name="Bucher G."/>
            <person name="Friedrich M."/>
            <person name="Grimmelikhuijzen C.J."/>
            <person name="Klingler M."/>
            <person name="Lorenzen M."/>
            <person name="Richards S."/>
            <person name="Roth S."/>
            <person name="Schroder R."/>
            <person name="Tautz D."/>
            <person name="Zdobnov E.M."/>
            <person name="Muzny D."/>
            <person name="Gibbs R.A."/>
            <person name="Weinstock G.M."/>
            <person name="Attaway T."/>
            <person name="Bell S."/>
            <person name="Buhay C.J."/>
            <person name="Chandrabose M.N."/>
            <person name="Chavez D."/>
            <person name="Clerk-Blankenburg K.P."/>
            <person name="Cree A."/>
            <person name="Dao M."/>
            <person name="Davis C."/>
            <person name="Chacko J."/>
            <person name="Dinh H."/>
            <person name="Dugan-Rocha S."/>
            <person name="Fowler G."/>
            <person name="Garner T.T."/>
            <person name="Garnes J."/>
            <person name="Gnirke A."/>
            <person name="Hawes A."/>
            <person name="Hernandez J."/>
            <person name="Hines S."/>
            <person name="Holder M."/>
            <person name="Hume J."/>
            <person name="Jhangiani S.N."/>
            <person name="Joshi V."/>
            <person name="Khan Z.M."/>
            <person name="Jackson L."/>
            <person name="Kovar C."/>
            <person name="Kowis A."/>
            <person name="Lee S."/>
            <person name="Lewis L.R."/>
            <person name="Margolis J."/>
            <person name="Morgan M."/>
            <person name="Nazareth L.V."/>
            <person name="Nguyen N."/>
            <person name="Okwuonu G."/>
            <person name="Parker D."/>
            <person name="Richards S."/>
            <person name="Ruiz S.J."/>
            <person name="Santibanez J."/>
            <person name="Savard J."/>
            <person name="Scherer S.E."/>
            <person name="Schneider B."/>
            <person name="Sodergren E."/>
            <person name="Tautz D."/>
            <person name="Vattahil S."/>
            <person name="Villasana D."/>
            <person name="White C.S."/>
            <person name="Wright R."/>
            <person name="Park Y."/>
            <person name="Beeman R.W."/>
            <person name="Lord J."/>
            <person name="Oppert B."/>
            <person name="Lorenzen M."/>
            <person name="Brown S."/>
            <person name="Wang L."/>
            <person name="Savard J."/>
            <person name="Tautz D."/>
            <person name="Richards S."/>
            <person name="Weinstock G."/>
            <person name="Gibbs R.A."/>
            <person name="Liu Y."/>
            <person name="Worley K."/>
            <person name="Weinstock G."/>
            <person name="Elsik C.G."/>
            <person name="Reese J.T."/>
            <person name="Elhaik E."/>
            <person name="Landan G."/>
            <person name="Graur D."/>
            <person name="Arensburger P."/>
            <person name="Atkinson P."/>
            <person name="Beeman R.W."/>
            <person name="Beidler J."/>
            <person name="Brown S.J."/>
            <person name="Demuth J.P."/>
            <person name="Drury D.W."/>
            <person name="Du Y.Z."/>
            <person name="Fujiwara H."/>
            <person name="Lorenzen M."/>
            <person name="Maselli V."/>
            <person name="Osanai M."/>
            <person name="Park Y."/>
            <person name="Robertson H.M."/>
            <person name="Tu Z."/>
            <person name="Wang J.J."/>
            <person name="Wang S."/>
            <person name="Richards S."/>
            <person name="Song H."/>
            <person name="Zhang L."/>
            <person name="Sodergren E."/>
            <person name="Werner D."/>
            <person name="Stanke M."/>
            <person name="Morgenstern B."/>
            <person name="Solovyev V."/>
            <person name="Kosarev P."/>
            <person name="Brown G."/>
            <person name="Chen H.C."/>
            <person name="Ermolaeva O."/>
            <person name="Hlavina W."/>
            <person name="Kapustin Y."/>
            <person name="Kiryutin B."/>
            <person name="Kitts P."/>
            <person name="Maglott D."/>
            <person name="Pruitt K."/>
            <person name="Sapojnikov V."/>
            <person name="Souvorov A."/>
            <person name="Mackey A.J."/>
            <person name="Waterhouse R.M."/>
            <person name="Wyder S."/>
            <person name="Zdobnov E.M."/>
            <person name="Zdobnov E.M."/>
            <person name="Wyder S."/>
            <person name="Kriventseva E.V."/>
            <person name="Kadowaki T."/>
            <person name="Bork P."/>
            <person name="Aranda M."/>
            <person name="Bao R."/>
            <person name="Beermann A."/>
            <person name="Berns N."/>
            <person name="Bolognesi R."/>
            <person name="Bonneton F."/>
            <person name="Bopp D."/>
            <person name="Brown S.J."/>
            <person name="Bucher G."/>
            <person name="Butts T."/>
            <person name="Chaumot A."/>
            <person name="Denell R.E."/>
            <person name="Ferrier D.E."/>
            <person name="Friedrich M."/>
            <person name="Gordon C.M."/>
            <person name="Jindra M."/>
            <person name="Klingler M."/>
            <person name="Lan Q."/>
            <person name="Lattorff H.M."/>
            <person name="Laudet V."/>
            <person name="von Levetsow C."/>
            <person name="Liu Z."/>
            <person name="Lutz R."/>
            <person name="Lynch J.A."/>
            <person name="da Fonseca R.N."/>
            <person name="Posnien N."/>
            <person name="Reuter R."/>
            <person name="Roth S."/>
            <person name="Savard J."/>
            <person name="Schinko J.B."/>
            <person name="Schmitt C."/>
            <person name="Schoppmeier M."/>
            <person name="Schroder R."/>
            <person name="Shippy T.D."/>
            <person name="Simonnet F."/>
            <person name="Marques-Souza H."/>
            <person name="Tautz D."/>
            <person name="Tomoyasu Y."/>
            <person name="Trauner J."/>
            <person name="Van der Zee M."/>
            <person name="Vervoort M."/>
            <person name="Wittkopp N."/>
            <person name="Wimmer E.A."/>
            <person name="Yang X."/>
            <person name="Jones A.K."/>
            <person name="Sattelle D.B."/>
            <person name="Ebert P.R."/>
            <person name="Nelson D."/>
            <person name="Scott J.G."/>
            <person name="Beeman R.W."/>
            <person name="Muthukrishnan S."/>
            <person name="Kramer K.J."/>
            <person name="Arakane Y."/>
            <person name="Beeman R.W."/>
            <person name="Zhu Q."/>
            <person name="Hogenkamp D."/>
            <person name="Dixit R."/>
            <person name="Oppert B."/>
            <person name="Jiang H."/>
            <person name="Zou Z."/>
            <person name="Marshall J."/>
            <person name="Elpidina E."/>
            <person name="Vinokurov K."/>
            <person name="Oppert C."/>
            <person name="Zou Z."/>
            <person name="Evans J."/>
            <person name="Lu Z."/>
            <person name="Zhao P."/>
            <person name="Sumathipala N."/>
            <person name="Altincicek B."/>
            <person name="Vilcinskas A."/>
            <person name="Williams M."/>
            <person name="Hultmark D."/>
            <person name="Hetru C."/>
            <person name="Jiang H."/>
            <person name="Grimmelikhuijzen C.J."/>
            <person name="Hauser F."/>
            <person name="Cazzamali G."/>
            <person name="Williamson M."/>
            <person name="Park Y."/>
            <person name="Li B."/>
            <person name="Tanaka Y."/>
            <person name="Predel R."/>
            <person name="Neupert S."/>
            <person name="Schachtner J."/>
            <person name="Verleyen P."/>
            <person name="Raible F."/>
            <person name="Bork P."/>
            <person name="Friedrich M."/>
            <person name="Walden K.K."/>
            <person name="Robertson H.M."/>
            <person name="Angeli S."/>
            <person name="Foret S."/>
            <person name="Bucher G."/>
            <person name="Schuetz S."/>
            <person name="Maleszka R."/>
            <person name="Wimmer E.A."/>
            <person name="Beeman R.W."/>
            <person name="Lorenzen M."/>
            <person name="Tomoyasu Y."/>
            <person name="Miller S.C."/>
            <person name="Grossmann D."/>
            <person name="Bucher G."/>
        </authorList>
    </citation>
    <scope>NUCLEOTIDE SEQUENCE [LARGE SCALE GENOMIC DNA]</scope>
    <source>
        <strain evidence="1 2">Georgia GA2</strain>
    </source>
</reference>
<reference evidence="1 2" key="2">
    <citation type="journal article" date="2010" name="Nucleic Acids Res.">
        <title>BeetleBase in 2010: revisions to provide comprehensive genomic information for Tribolium castaneum.</title>
        <authorList>
            <person name="Kim H.S."/>
            <person name="Murphy T."/>
            <person name="Xia J."/>
            <person name="Caragea D."/>
            <person name="Park Y."/>
            <person name="Beeman R.W."/>
            <person name="Lorenzen M.D."/>
            <person name="Butcher S."/>
            <person name="Manak J.R."/>
            <person name="Brown S.J."/>
        </authorList>
    </citation>
    <scope>GENOME REANNOTATION</scope>
    <source>
        <strain evidence="1 2">Georgia GA2</strain>
    </source>
</reference>
<organism evidence="1 2">
    <name type="scientific">Tribolium castaneum</name>
    <name type="common">Red flour beetle</name>
    <dbReference type="NCBI Taxonomy" id="7070"/>
    <lineage>
        <taxon>Eukaryota</taxon>
        <taxon>Metazoa</taxon>
        <taxon>Ecdysozoa</taxon>
        <taxon>Arthropoda</taxon>
        <taxon>Hexapoda</taxon>
        <taxon>Insecta</taxon>
        <taxon>Pterygota</taxon>
        <taxon>Neoptera</taxon>
        <taxon>Endopterygota</taxon>
        <taxon>Coleoptera</taxon>
        <taxon>Polyphaga</taxon>
        <taxon>Cucujiformia</taxon>
        <taxon>Tenebrionidae</taxon>
        <taxon>Tenebrionidae incertae sedis</taxon>
        <taxon>Tribolium</taxon>
    </lineage>
</organism>
<protein>
    <submittedName>
        <fullName evidence="1">Uncharacterized protein</fullName>
    </submittedName>
</protein>